<organism evidence="5 6">
    <name type="scientific">[Clostridium] symbiosum ATCC 14940</name>
    <dbReference type="NCBI Taxonomy" id="411472"/>
    <lineage>
        <taxon>Bacteria</taxon>
        <taxon>Bacillati</taxon>
        <taxon>Bacillota</taxon>
        <taxon>Clostridia</taxon>
        <taxon>Lachnospirales</taxon>
        <taxon>Lachnospiraceae</taxon>
        <taxon>Otoolea</taxon>
    </lineage>
</organism>
<reference evidence="5 6" key="1">
    <citation type="submission" date="2013-07" db="EMBL/GenBank/DDBJ databases">
        <authorList>
            <person name="Weinstock G."/>
            <person name="Sodergren E."/>
            <person name="Wylie T."/>
            <person name="Fulton L."/>
            <person name="Fulton R."/>
            <person name="Fronick C."/>
            <person name="O'Laughlin M."/>
            <person name="Godfrey J."/>
            <person name="Miner T."/>
            <person name="Herter B."/>
            <person name="Appelbaum E."/>
            <person name="Cordes M."/>
            <person name="Lek S."/>
            <person name="Wollam A."/>
            <person name="Pepin K.H."/>
            <person name="Palsikar V.B."/>
            <person name="Mitreva M."/>
            <person name="Wilson R.K."/>
        </authorList>
    </citation>
    <scope>NUCLEOTIDE SEQUENCE [LARGE SCALE GENOMIC DNA]</scope>
    <source>
        <strain evidence="5 6">ATCC 14940</strain>
    </source>
</reference>
<dbReference type="PANTHER" id="PTHR44757">
    <property type="entry name" value="DIGUANYLATE CYCLASE DGCP"/>
    <property type="match status" value="1"/>
</dbReference>
<dbReference type="Pfam" id="PF00563">
    <property type="entry name" value="EAL"/>
    <property type="match status" value="1"/>
</dbReference>
<name>A0ABC9U2G4_CLOSY</name>
<evidence type="ECO:0000259" key="3">
    <source>
        <dbReference type="PROSITE" id="PS50883"/>
    </source>
</evidence>
<gene>
    <name evidence="5" type="ORF">CLOSYM_00619</name>
</gene>
<dbReference type="InterPro" id="IPR035965">
    <property type="entry name" value="PAS-like_dom_sf"/>
</dbReference>
<proteinExistence type="predicted"/>
<dbReference type="PROSITE" id="PS50113">
    <property type="entry name" value="PAC"/>
    <property type="match status" value="3"/>
</dbReference>
<dbReference type="EMBL" id="AWSU01000046">
    <property type="protein sequence ID" value="ERI79910.1"/>
    <property type="molecule type" value="Genomic_DNA"/>
</dbReference>
<dbReference type="NCBIfam" id="TIGR00229">
    <property type="entry name" value="sensory_box"/>
    <property type="match status" value="3"/>
</dbReference>
<feature type="domain" description="EAL" evidence="3">
    <location>
        <begin position="423"/>
        <end position="678"/>
    </location>
</feature>
<dbReference type="PROSITE" id="PS50887">
    <property type="entry name" value="GGDEF"/>
    <property type="match status" value="2"/>
</dbReference>
<dbReference type="InterPro" id="IPR052155">
    <property type="entry name" value="Biofilm_reg_signaling"/>
</dbReference>
<dbReference type="CDD" id="cd01948">
    <property type="entry name" value="EAL"/>
    <property type="match status" value="1"/>
</dbReference>
<dbReference type="PROSITE" id="PS50112">
    <property type="entry name" value="PAS"/>
    <property type="match status" value="2"/>
</dbReference>
<evidence type="ECO:0000259" key="4">
    <source>
        <dbReference type="PROSITE" id="PS50887"/>
    </source>
</evidence>
<dbReference type="InterPro" id="IPR013655">
    <property type="entry name" value="PAS_fold_3"/>
</dbReference>
<dbReference type="InterPro" id="IPR043128">
    <property type="entry name" value="Rev_trsase/Diguanyl_cyclase"/>
</dbReference>
<dbReference type="Gene3D" id="3.30.70.270">
    <property type="match status" value="2"/>
</dbReference>
<dbReference type="Proteomes" id="UP000016491">
    <property type="component" value="Unassembled WGS sequence"/>
</dbReference>
<dbReference type="CDD" id="cd01949">
    <property type="entry name" value="GGDEF"/>
    <property type="match status" value="2"/>
</dbReference>
<accession>A0ABC9U2G4</accession>
<dbReference type="InterPro" id="IPR000700">
    <property type="entry name" value="PAS-assoc_C"/>
</dbReference>
<dbReference type="Gene3D" id="3.30.450.20">
    <property type="entry name" value="PAS domain"/>
    <property type="match status" value="5"/>
</dbReference>
<feature type="domain" description="GGDEF" evidence="4">
    <location>
        <begin position="1434"/>
        <end position="1566"/>
    </location>
</feature>
<dbReference type="InterPro" id="IPR029787">
    <property type="entry name" value="Nucleotide_cyclase"/>
</dbReference>
<dbReference type="PROSITE" id="PS50883">
    <property type="entry name" value="EAL"/>
    <property type="match status" value="1"/>
</dbReference>
<evidence type="ECO:0000313" key="5">
    <source>
        <dbReference type="EMBL" id="ERI79910.1"/>
    </source>
</evidence>
<dbReference type="PANTHER" id="PTHR44757:SF2">
    <property type="entry name" value="BIOFILM ARCHITECTURE MAINTENANCE PROTEIN MBAA"/>
    <property type="match status" value="1"/>
</dbReference>
<dbReference type="InterPro" id="IPR001610">
    <property type="entry name" value="PAC"/>
</dbReference>
<feature type="domain" description="PAC" evidence="2">
    <location>
        <begin position="936"/>
        <end position="987"/>
    </location>
</feature>
<dbReference type="SMART" id="SM00091">
    <property type="entry name" value="PAS"/>
    <property type="match status" value="3"/>
</dbReference>
<dbReference type="InterPro" id="IPR000160">
    <property type="entry name" value="GGDEF_dom"/>
</dbReference>
<evidence type="ECO:0000259" key="2">
    <source>
        <dbReference type="PROSITE" id="PS50113"/>
    </source>
</evidence>
<evidence type="ECO:0000259" key="1">
    <source>
        <dbReference type="PROSITE" id="PS50112"/>
    </source>
</evidence>
<feature type="domain" description="PAC" evidence="2">
    <location>
        <begin position="780"/>
        <end position="831"/>
    </location>
</feature>
<dbReference type="CDD" id="cd00130">
    <property type="entry name" value="PAS"/>
    <property type="match status" value="3"/>
</dbReference>
<dbReference type="SUPFAM" id="SSF55785">
    <property type="entry name" value="PYP-like sensor domain (PAS domain)"/>
    <property type="match status" value="4"/>
</dbReference>
<dbReference type="Pfam" id="PF08447">
    <property type="entry name" value="PAS_3"/>
    <property type="match status" value="3"/>
</dbReference>
<sequence>MPAKTQGGEAMGRISNKEDTGIYIIDDQYRIVYFNDKIRQTFPFLCCGERCYEALCREEEPCRDCPVAKDEAKSGVLYNKVIQRWVEVSGGNIEWPGHGACTMVITTGIREVNKNLFYNLTSISAYDELFELNLTRDTYKILYHLAGKYVIPAEEGSLGAMLDEVVTHMIHPDDREEFLEFWSLDRMAACLQEEGEDHILKKRLRKLKTDGSYCWVIQIVVPLIQGEHDDKILMCFIQDIDEQMRKEEELSGKDKNADGKDPLTGLYRRSEFFRTAESFLREIEDKSYCLMVIDIEHFKLFNQWYGEAEGDRFLINIAQHLKKAQDENRGIAGYMGGDDFVIILPDDGKMLERLQNKIMGFVKLYGKNAGFLPAFGLYAIENKNIPVSTMYDRATVALASVKGNYAHRVCRYDSRMLEKMEEDHLLLSEVQRALNNDEFTFYLQPQCNMTNGKIVGLETLVRWNHPERGVISPGEFIPLLESNGLIASLDLHIWENVCIRLRSWIDSGRKPVPVSVNVSRVDIYTIDVVECFCNLVTKYNLDPSLLEIEITESAYAEQYDIFTGVIENLRSAGFLVFMDDFGSGYSSLNMLNDVMVDVLKIDMKFLKMYEQSPGRGTGILETIINMARFMELRMIAEGVETREQAELLLDMGCIYGQGYYFYRPMPAPQCEVILADEDNIDFRGITAKAINRIQARELVHDDIFSETMLNNILGGFGLYDMSGNQVELLRVNEQYCKITGTSAVELEERHKNVVNDVYQEDREELFKIFGAACKDRFRGGEGELRYLKGDGSIMWMHLRAFFLREQDGHRLFYGSVSDISQQKRKEQQLESSQRALAAVVNISDRNTAFMKLAEENRRAAAAIFAQMTPGGMIGGYCEEGFPLYFANYEMVKLLGYDSYDELSKAIGGLVLNTIHPDDREQVAKDIGSEYYAGLEYTTTYRMPKKDGTWFWTLDKGKVVRAEDGRLAIVSACTDISETMFVQQQLSERNAALLRQNQELHFMYNDMPGGYHRCAKSPGFPFIYISNRFLGIFGYTRQEIKDKFNDKFINMVHPDDRSNVIQGVEYLKECEEVHDLEYRMLGKNGYIWVIDQSRYMEYGGKTFLQGVVLDVTETVELRNKMKLLMKHMPESVYLLTYRNDCLYSQVLAKGLFSRWPYTESAYRAMFAAGVSENAAGNGTESLEERLKQAVLRRKSFQDVTCITVPGEPPAWISLDARYISEGADGIVYLCICADVTYIKEKEQELWLVRKKMESILRQAGINSLDWDIENNILYLSQVSGLPKPAGAAELGKNVSIQVIEHFSETAKNWNVVSGEHREDFLRYISRVYQNRDNTGLSCEFEIQREGENRKWYRVVCETICSSSGKPVKAVGYYIDITREKNAAIESRANRKALELLREQEERLTRMAETDALTGLYNRQTAIPRIKSFLSSMDGQTAALIMLDLDNFKLVNDVFGHVFGDSVIAGNAKKLKSFFRADDIICRIGGDEFLVLCKNICEKDLNRKITQMIEDMAMSCENDGRKMIFSVSAGYAMAPEQGTGFDELYEKADIALFAAKTGGRGTFRKYEVSMKKTRYELAGRN</sequence>
<feature type="domain" description="PAC" evidence="2">
    <location>
        <begin position="198"/>
        <end position="252"/>
    </location>
</feature>
<dbReference type="InterPro" id="IPR035919">
    <property type="entry name" value="EAL_sf"/>
</dbReference>
<dbReference type="InterPro" id="IPR000014">
    <property type="entry name" value="PAS"/>
</dbReference>
<dbReference type="SUPFAM" id="SSF141868">
    <property type="entry name" value="EAL domain-like"/>
    <property type="match status" value="1"/>
</dbReference>
<protein>
    <submittedName>
        <fullName evidence="5">Diguanylate cyclase domain protein</fullName>
    </submittedName>
</protein>
<dbReference type="SMART" id="SM00086">
    <property type="entry name" value="PAC"/>
    <property type="match status" value="5"/>
</dbReference>
<dbReference type="SMART" id="SM00267">
    <property type="entry name" value="GGDEF"/>
    <property type="match status" value="2"/>
</dbReference>
<dbReference type="SUPFAM" id="SSF55073">
    <property type="entry name" value="Nucleotide cyclase"/>
    <property type="match status" value="2"/>
</dbReference>
<dbReference type="Gene3D" id="3.20.20.450">
    <property type="entry name" value="EAL domain"/>
    <property type="match status" value="1"/>
</dbReference>
<feature type="domain" description="GGDEF" evidence="4">
    <location>
        <begin position="286"/>
        <end position="414"/>
    </location>
</feature>
<dbReference type="SMART" id="SM00052">
    <property type="entry name" value="EAL"/>
    <property type="match status" value="1"/>
</dbReference>
<evidence type="ECO:0000313" key="6">
    <source>
        <dbReference type="Proteomes" id="UP000016491"/>
    </source>
</evidence>
<dbReference type="NCBIfam" id="TIGR00254">
    <property type="entry name" value="GGDEF"/>
    <property type="match status" value="2"/>
</dbReference>
<comment type="caution">
    <text evidence="5">The sequence shown here is derived from an EMBL/GenBank/DDBJ whole genome shotgun (WGS) entry which is preliminary data.</text>
</comment>
<feature type="domain" description="PAS" evidence="1">
    <location>
        <begin position="878"/>
        <end position="924"/>
    </location>
</feature>
<feature type="domain" description="PAS" evidence="1">
    <location>
        <begin position="1021"/>
        <end position="1070"/>
    </location>
</feature>
<dbReference type="Pfam" id="PF00990">
    <property type="entry name" value="GGDEF"/>
    <property type="match status" value="2"/>
</dbReference>
<dbReference type="InterPro" id="IPR001633">
    <property type="entry name" value="EAL_dom"/>
</dbReference>